<feature type="compositionally biased region" description="Pro residues" evidence="1">
    <location>
        <begin position="223"/>
        <end position="235"/>
    </location>
</feature>
<reference evidence="3 4" key="1">
    <citation type="journal article" date="2024" name="Commun. Biol.">
        <title>Comparative genomic analysis of thermophilic fungi reveals convergent evolutionary adaptations and gene losses.</title>
        <authorList>
            <person name="Steindorff A.S."/>
            <person name="Aguilar-Pontes M.V."/>
            <person name="Robinson A.J."/>
            <person name="Andreopoulos B."/>
            <person name="LaButti K."/>
            <person name="Kuo A."/>
            <person name="Mondo S."/>
            <person name="Riley R."/>
            <person name="Otillar R."/>
            <person name="Haridas S."/>
            <person name="Lipzen A."/>
            <person name="Grimwood J."/>
            <person name="Schmutz J."/>
            <person name="Clum A."/>
            <person name="Reid I.D."/>
            <person name="Moisan M.C."/>
            <person name="Butler G."/>
            <person name="Nguyen T.T.M."/>
            <person name="Dewar K."/>
            <person name="Conant G."/>
            <person name="Drula E."/>
            <person name="Henrissat B."/>
            <person name="Hansel C."/>
            <person name="Singer S."/>
            <person name="Hutchinson M.I."/>
            <person name="de Vries R.P."/>
            <person name="Natvig D.O."/>
            <person name="Powell A.J."/>
            <person name="Tsang A."/>
            <person name="Grigoriev I.V."/>
        </authorList>
    </citation>
    <scope>NUCLEOTIDE SEQUENCE [LARGE SCALE GENOMIC DNA]</scope>
    <source>
        <strain evidence="3 4">CBS 494.80</strain>
    </source>
</reference>
<protein>
    <submittedName>
        <fullName evidence="3">Uncharacterized protein</fullName>
    </submittedName>
</protein>
<feature type="signal peptide" evidence="2">
    <location>
        <begin position="1"/>
        <end position="21"/>
    </location>
</feature>
<dbReference type="EMBL" id="JAZHXI010000004">
    <property type="protein sequence ID" value="KAL2072128.1"/>
    <property type="molecule type" value="Genomic_DNA"/>
</dbReference>
<feature type="region of interest" description="Disordered" evidence="1">
    <location>
        <begin position="163"/>
        <end position="235"/>
    </location>
</feature>
<feature type="compositionally biased region" description="Basic and acidic residues" evidence="1">
    <location>
        <begin position="174"/>
        <end position="190"/>
    </location>
</feature>
<evidence type="ECO:0000256" key="1">
    <source>
        <dbReference type="SAM" id="MobiDB-lite"/>
    </source>
</evidence>
<feature type="chain" id="PRO_5047365071" evidence="2">
    <location>
        <begin position="22"/>
        <end position="476"/>
    </location>
</feature>
<feature type="compositionally biased region" description="Polar residues" evidence="1">
    <location>
        <begin position="206"/>
        <end position="215"/>
    </location>
</feature>
<accession>A0ABR4CRZ3</accession>
<sequence>MKLKSTLPLYLLISTQKLGSAQQLTNSRNTITWDDLASEMPGAKTVLIYCDAINRNLADCAQAFLGHGTDTTQAGSSYVSRAAAQICLDRSGKAIELLEGPYQLFDVGMDALASRASGGGAGGSEGFQPNTYSDEAKDVAGKRGWNEEVAKIESIHRLEDEARSKDPFFGGRNPDNRIHDGEVGDARDDPSSVGQPPDLDCAGESCWNSAGQHTDPTGALTPVPEPPGPDTPIPETEPPGFVPTPKEDFKPILEETDLTEERDRTLWDSISTKTFDPSPIVGEQVTEEEAQLLFSQGICDISYFGEAYCRTWQKQRDTATVTTEWQDTFDAVKMYSPLCPVNLVDIAACEEMKIEVGERYVMPAVMNAMFEPGRPVSWLPGRNMDPSDKRAVESEWLKQRNGQETVLGSRAGRAGRGFIALSRPIRESSDRPWQAVLGRMVVQNGSKPQRTCPGRYSLKSKLISGTCWHHLSYNRS</sequence>
<gene>
    <name evidence="3" type="ORF">VTL71DRAFT_11471</name>
</gene>
<organism evidence="3 4">
    <name type="scientific">Oculimacula yallundae</name>
    <dbReference type="NCBI Taxonomy" id="86028"/>
    <lineage>
        <taxon>Eukaryota</taxon>
        <taxon>Fungi</taxon>
        <taxon>Dikarya</taxon>
        <taxon>Ascomycota</taxon>
        <taxon>Pezizomycotina</taxon>
        <taxon>Leotiomycetes</taxon>
        <taxon>Helotiales</taxon>
        <taxon>Ploettnerulaceae</taxon>
        <taxon>Oculimacula</taxon>
    </lineage>
</organism>
<evidence type="ECO:0000256" key="2">
    <source>
        <dbReference type="SAM" id="SignalP"/>
    </source>
</evidence>
<dbReference type="Proteomes" id="UP001595075">
    <property type="component" value="Unassembled WGS sequence"/>
</dbReference>
<keyword evidence="4" id="KW-1185">Reference proteome</keyword>
<proteinExistence type="predicted"/>
<keyword evidence="2" id="KW-0732">Signal</keyword>
<evidence type="ECO:0000313" key="4">
    <source>
        <dbReference type="Proteomes" id="UP001595075"/>
    </source>
</evidence>
<name>A0ABR4CRZ3_9HELO</name>
<comment type="caution">
    <text evidence="3">The sequence shown here is derived from an EMBL/GenBank/DDBJ whole genome shotgun (WGS) entry which is preliminary data.</text>
</comment>
<evidence type="ECO:0000313" key="3">
    <source>
        <dbReference type="EMBL" id="KAL2072128.1"/>
    </source>
</evidence>